<proteinExistence type="predicted"/>
<organism evidence="2 3">
    <name type="scientific">Marmota monax</name>
    <name type="common">Woodchuck</name>
    <dbReference type="NCBI Taxonomy" id="9995"/>
    <lineage>
        <taxon>Eukaryota</taxon>
        <taxon>Metazoa</taxon>
        <taxon>Chordata</taxon>
        <taxon>Craniata</taxon>
        <taxon>Vertebrata</taxon>
        <taxon>Euteleostomi</taxon>
        <taxon>Mammalia</taxon>
        <taxon>Eutheria</taxon>
        <taxon>Euarchontoglires</taxon>
        <taxon>Glires</taxon>
        <taxon>Rodentia</taxon>
        <taxon>Sciuromorpha</taxon>
        <taxon>Sciuridae</taxon>
        <taxon>Xerinae</taxon>
        <taxon>Marmotini</taxon>
        <taxon>Marmota</taxon>
    </lineage>
</organism>
<accession>A0A5E4D3N9</accession>
<dbReference type="Proteomes" id="UP000335636">
    <property type="component" value="Unassembled WGS sequence"/>
</dbReference>
<evidence type="ECO:0000313" key="2">
    <source>
        <dbReference type="EMBL" id="VTJ87912.1"/>
    </source>
</evidence>
<evidence type="ECO:0000313" key="3">
    <source>
        <dbReference type="Proteomes" id="UP000335636"/>
    </source>
</evidence>
<name>A0A5E4D3N9_MARMO</name>
<feature type="non-terminal residue" evidence="2">
    <location>
        <position position="1"/>
    </location>
</feature>
<feature type="non-terminal residue" evidence="2">
    <location>
        <position position="77"/>
    </location>
</feature>
<keyword evidence="1" id="KW-0175">Coiled coil</keyword>
<reference evidence="2" key="1">
    <citation type="submission" date="2019-04" db="EMBL/GenBank/DDBJ databases">
        <authorList>
            <person name="Alioto T."/>
            <person name="Alioto T."/>
        </authorList>
    </citation>
    <scope>NUCLEOTIDE SEQUENCE [LARGE SCALE GENOMIC DNA]</scope>
</reference>
<protein>
    <submittedName>
        <fullName evidence="2">Uncharacterized protein</fullName>
    </submittedName>
</protein>
<sequence length="77" mass="9507">NYINLRRKAVRVEYGKMPATYYEEERHHLERLQKENKDIFEQLKESKTRMAHMTEMLRGIYEELKEICHRPDVELLQ</sequence>
<gene>
    <name evidence="2" type="ORF">MONAX_5E011727</name>
</gene>
<comment type="caution">
    <text evidence="2">The sequence shown here is derived from an EMBL/GenBank/DDBJ whole genome shotgun (WGS) entry which is preliminary data.</text>
</comment>
<dbReference type="EMBL" id="CABDUW010002754">
    <property type="protein sequence ID" value="VTJ87912.1"/>
    <property type="molecule type" value="Genomic_DNA"/>
</dbReference>
<dbReference type="AlphaFoldDB" id="A0A5E4D3N9"/>
<evidence type="ECO:0000256" key="1">
    <source>
        <dbReference type="SAM" id="Coils"/>
    </source>
</evidence>
<feature type="coiled-coil region" evidence="1">
    <location>
        <begin position="22"/>
        <end position="49"/>
    </location>
</feature>
<keyword evidence="3" id="KW-1185">Reference proteome</keyword>